<dbReference type="FunFam" id="1.10.640.10:FF:000001">
    <property type="entry name" value="Peroxidasin homolog"/>
    <property type="match status" value="1"/>
</dbReference>
<evidence type="ECO:0000256" key="23">
    <source>
        <dbReference type="PIRSR" id="PIRSR619791-2"/>
    </source>
</evidence>
<evidence type="ECO:0000256" key="15">
    <source>
        <dbReference type="ARBA" id="ARBA00023157"/>
    </source>
</evidence>
<keyword evidence="15" id="KW-1015">Disulfide bond</keyword>
<keyword evidence="7" id="KW-0433">Leucine-rich repeat</keyword>
<dbReference type="PROSITE" id="PS51450">
    <property type="entry name" value="LRR"/>
    <property type="match status" value="3"/>
</dbReference>
<gene>
    <name evidence="27" type="primary">Cni-pxn-2</name>
    <name evidence="27" type="synonym">Cnig_chr_X.g23329</name>
    <name evidence="27" type="ORF">B9Z55_023329</name>
</gene>
<feature type="domain" description="Ig-like" evidence="26">
    <location>
        <begin position="451"/>
        <end position="538"/>
    </location>
</feature>
<feature type="signal peptide" evidence="25">
    <location>
        <begin position="1"/>
        <end position="16"/>
    </location>
</feature>
<dbReference type="InterPro" id="IPR013783">
    <property type="entry name" value="Ig-like_fold"/>
</dbReference>
<evidence type="ECO:0000256" key="21">
    <source>
        <dbReference type="ARBA" id="ARBA00049501"/>
    </source>
</evidence>
<evidence type="ECO:0000256" key="12">
    <source>
        <dbReference type="ARBA" id="ARBA00022837"/>
    </source>
</evidence>
<dbReference type="InterPro" id="IPR010255">
    <property type="entry name" value="Haem_peroxidase_sf"/>
</dbReference>
<comment type="similarity">
    <text evidence="3">Belongs to the immunoglobulin superfamily. DCC family.</text>
</comment>
<feature type="binding site" description="axial binding residue" evidence="23">
    <location>
        <position position="1014"/>
    </location>
    <ligand>
        <name>heme b</name>
        <dbReference type="ChEBI" id="CHEBI:60344"/>
    </ligand>
    <ligandPart>
        <name>Fe</name>
        <dbReference type="ChEBI" id="CHEBI:18248"/>
    </ligandPart>
</feature>
<dbReference type="PANTHER" id="PTHR11475:SF140">
    <property type="entry name" value="PEROXIDASIN HOMOLOG PXN-2"/>
    <property type="match status" value="1"/>
</dbReference>
<dbReference type="GO" id="GO:0006979">
    <property type="term" value="P:response to oxidative stress"/>
    <property type="evidence" value="ECO:0007669"/>
    <property type="project" value="InterPro"/>
</dbReference>
<dbReference type="SMART" id="SM00082">
    <property type="entry name" value="LRRCT"/>
    <property type="match status" value="1"/>
</dbReference>
<dbReference type="InterPro" id="IPR000483">
    <property type="entry name" value="Cys-rich_flank_reg_C"/>
</dbReference>
<dbReference type="InterPro" id="IPR019791">
    <property type="entry name" value="Haem_peroxidase_animal"/>
</dbReference>
<feature type="region of interest" description="Disordered" evidence="24">
    <location>
        <begin position="1272"/>
        <end position="1302"/>
    </location>
</feature>
<dbReference type="Pfam" id="PF01462">
    <property type="entry name" value="LRRNT"/>
    <property type="match status" value="1"/>
</dbReference>
<protein>
    <recommendedName>
        <fullName evidence="26">Ig-like domain-containing protein</fullName>
    </recommendedName>
</protein>
<keyword evidence="6" id="KW-0575">Peroxidase</keyword>
<organism evidence="27 28">
    <name type="scientific">Caenorhabditis nigoni</name>
    <dbReference type="NCBI Taxonomy" id="1611254"/>
    <lineage>
        <taxon>Eukaryota</taxon>
        <taxon>Metazoa</taxon>
        <taxon>Ecdysozoa</taxon>
        <taxon>Nematoda</taxon>
        <taxon>Chromadorea</taxon>
        <taxon>Rhabditida</taxon>
        <taxon>Rhabditina</taxon>
        <taxon>Rhabditomorpha</taxon>
        <taxon>Rhabditoidea</taxon>
        <taxon>Rhabditidae</taxon>
        <taxon>Peloderinae</taxon>
        <taxon>Caenorhabditis</taxon>
    </lineage>
</organism>
<dbReference type="GO" id="GO:0010975">
    <property type="term" value="P:regulation of neuron projection development"/>
    <property type="evidence" value="ECO:0007669"/>
    <property type="project" value="UniProtKB-ARBA"/>
</dbReference>
<dbReference type="SUPFAM" id="SSF48113">
    <property type="entry name" value="Heme-dependent peroxidases"/>
    <property type="match status" value="1"/>
</dbReference>
<evidence type="ECO:0000256" key="4">
    <source>
        <dbReference type="ARBA" id="ARBA00022525"/>
    </source>
</evidence>
<sequence length="1335" mass="151975">MHLASLILVLLPFTAACPSECQCSGLDVHCEGKSLTTIPSHIPIATTNLYFSNNLLSALRKSDFHSLPNLQYLDVSNNTIRTIEEIVIDGFPGLKYLDLSWNKIKVVPKLSTAPNALVSLNLAHNEISKLDDDLMSNSPYLQTFFLQRNRVQTLPHDFFTNRMVPTLKIVKMAGNPWSCDCRLTQLKQVATALFAHSNRNTFVVGKCFFPKDLRNQVFRNLELEDFKCTKPEFSKTDDGMFKMSCPNNEMEPYHYDPVFLENNKEARHTAHFARDKDGSLLSNGPFTRNYQCAFHRQKQPIHSLKKAQAGTTEATTMETTTTMEPTTAMETTTTTMEPMTTTEKMLVTTEMPETEHQSMFIHRQADTSSRDGETLELMCEAEGDPMPVISWMFGNEKLMESRKHKFSKNGSVLKIFPYLNTDVGQYKCIATNDEESEAHMFTVSLKESEQPVIVDAPMNTNATIGQQVTFRCNAKGFPTPDVVWLFEGTRIPRRNTRYTISDNNIELTIEKVTRHDSGVFTCQAVNSVGSAVATANLLVGAELTEKVDKLLDDSTIEKIAKEAKQKVENALASTKDQRKMDKIESPHDLRKLFKFAINLKQVDLGKAREIYEESIRLVQMHIDNGLAFEAKMISPNVSYEAVLPVSYVQTLMEKSGCQTGQFAESCEDYCFFSKYRSYDGQCNNQENPWWGVSEMAFLRLLPPRYENGFNTPVGWEKGKMYNGYQVPNARKVSRVLIGTDETTPHSHLSAMTMQWGQFIDHDLTLTAPALTRHSYKEGAFCNRTCENADPCFNIQLEADDPKLHTGLYQKHPCMEFERNGAACGSGETSPIFQRVTYRDQLNLLTSYLDASGIYGNSEEQALELRDLYSDHGLLRFDIVSSANKPYMPFEKDSDMDCRRNYSRENPIKCFLAGDIRANEQLGLMSMHTIFLREHNRIASKLLEVNENWDGETIFQETRKIIGAMLQHITYNDWLPKILGKATYDTIIGEYKGYNPETNPTIANEFATAALRFAHTLINTHLFRFDKDFKETKEGHLPLHNAFFAPERLVSEGGVDPLLRGLFAAPIKLPRPDQVLNKELTEKLFNRYHEVALDLAALNIQRGRDHGLPTWTEYRKFCNLTVPKTWADMKNIVQNDTVIAKLQSLYGVPENIDLWVGGVTEKRTADALMGPTLACIIADQFKRLRDGDRFWYENDEMFSKTQLRQIKKVTLSKIICTNGDDIDRIQRDIFVYHGNSTQFYESCDALPEINLNMWTTCCDAMCSSSSSLARNAIGGDEKAKRRKRRHHPKKSCHDEGKKRKSGDRWSHANDICIECMCDDGEVWCKTRDFCKQSDLK</sequence>
<dbReference type="CDD" id="cd09826">
    <property type="entry name" value="peroxidasin_like"/>
    <property type="match status" value="1"/>
</dbReference>
<keyword evidence="9 23" id="KW-0479">Metal-binding</keyword>
<dbReference type="EMBL" id="PDUG01000006">
    <property type="protein sequence ID" value="PIC16888.1"/>
    <property type="molecule type" value="Genomic_DNA"/>
</dbReference>
<evidence type="ECO:0000256" key="13">
    <source>
        <dbReference type="ARBA" id="ARBA00023002"/>
    </source>
</evidence>
<comment type="similarity">
    <text evidence="22">Belongs to the peroxidase family. XPO subfamily.</text>
</comment>
<dbReference type="InterPro" id="IPR034824">
    <property type="entry name" value="Peroxidasin_peroxidase"/>
</dbReference>
<dbReference type="FunFam" id="2.60.40.10:FF:000299">
    <property type="entry name" value="protogenin isoform X2"/>
    <property type="match status" value="1"/>
</dbReference>
<comment type="catalytic activity">
    <reaction evidence="19">
        <text>L-lysyl-[collagen] + L-methionyl-[collagen] + hypobromite = [collagen]-L-lysyl-N-S-L-methionyl-[collagen] + bromide + H2O + H(+)</text>
        <dbReference type="Rhea" id="RHEA:66024"/>
        <dbReference type="Rhea" id="RHEA-COMP:12751"/>
        <dbReference type="Rhea" id="RHEA-COMP:16949"/>
        <dbReference type="Rhea" id="RHEA-COMP:16951"/>
        <dbReference type="ChEBI" id="CHEBI:15377"/>
        <dbReference type="ChEBI" id="CHEBI:15378"/>
        <dbReference type="ChEBI" id="CHEBI:15858"/>
        <dbReference type="ChEBI" id="CHEBI:16044"/>
        <dbReference type="ChEBI" id="CHEBI:29250"/>
        <dbReference type="ChEBI" id="CHEBI:29969"/>
        <dbReference type="ChEBI" id="CHEBI:166867"/>
    </reaction>
    <physiologicalReaction direction="left-to-right" evidence="19">
        <dbReference type="Rhea" id="RHEA:66025"/>
    </physiologicalReaction>
</comment>
<evidence type="ECO:0000256" key="10">
    <source>
        <dbReference type="ARBA" id="ARBA00022729"/>
    </source>
</evidence>
<evidence type="ECO:0000313" key="27">
    <source>
        <dbReference type="EMBL" id="PIC16888.1"/>
    </source>
</evidence>
<keyword evidence="12" id="KW-0106">Calcium</keyword>
<dbReference type="OrthoDB" id="823504at2759"/>
<dbReference type="PRINTS" id="PR00457">
    <property type="entry name" value="ANPEROXIDASE"/>
</dbReference>
<dbReference type="Gene3D" id="3.80.10.10">
    <property type="entry name" value="Ribonuclease Inhibitor"/>
    <property type="match status" value="2"/>
</dbReference>
<evidence type="ECO:0000256" key="18">
    <source>
        <dbReference type="ARBA" id="ARBA00047610"/>
    </source>
</evidence>
<keyword evidence="16" id="KW-0325">Glycoprotein</keyword>
<evidence type="ECO:0000259" key="26">
    <source>
        <dbReference type="PROSITE" id="PS50835"/>
    </source>
</evidence>
<comment type="subcellular location">
    <subcellularLocation>
        <location evidence="2">Secreted</location>
        <location evidence="2">Extracellular space</location>
        <location evidence="2">Extracellular matrix</location>
    </subcellularLocation>
</comment>
<evidence type="ECO:0000256" key="2">
    <source>
        <dbReference type="ARBA" id="ARBA00004498"/>
    </source>
</evidence>
<dbReference type="InterPro" id="IPR003599">
    <property type="entry name" value="Ig_sub"/>
</dbReference>
<evidence type="ECO:0000256" key="8">
    <source>
        <dbReference type="ARBA" id="ARBA00022617"/>
    </source>
</evidence>
<keyword evidence="8 23" id="KW-0349">Heme</keyword>
<keyword evidence="10 25" id="KW-0732">Signal</keyword>
<evidence type="ECO:0000256" key="14">
    <source>
        <dbReference type="ARBA" id="ARBA00023004"/>
    </source>
</evidence>
<evidence type="ECO:0000313" key="28">
    <source>
        <dbReference type="Proteomes" id="UP000230233"/>
    </source>
</evidence>
<feature type="compositionally biased region" description="Basic and acidic residues" evidence="24">
    <location>
        <begin position="1290"/>
        <end position="1302"/>
    </location>
</feature>
<dbReference type="SUPFAM" id="SSF52058">
    <property type="entry name" value="L domain-like"/>
    <property type="match status" value="1"/>
</dbReference>
<dbReference type="InterPro" id="IPR037120">
    <property type="entry name" value="Haem_peroxidase_sf_animal"/>
</dbReference>
<dbReference type="InterPro" id="IPR032675">
    <property type="entry name" value="LRR_dom_sf"/>
</dbReference>
<dbReference type="GO" id="GO:0005615">
    <property type="term" value="C:extracellular space"/>
    <property type="evidence" value="ECO:0007669"/>
    <property type="project" value="TreeGrafter"/>
</dbReference>
<dbReference type="GO" id="GO:0005604">
    <property type="term" value="C:basement membrane"/>
    <property type="evidence" value="ECO:0007669"/>
    <property type="project" value="UniProtKB-ARBA"/>
</dbReference>
<evidence type="ECO:0000256" key="1">
    <source>
        <dbReference type="ARBA" id="ARBA00001970"/>
    </source>
</evidence>
<evidence type="ECO:0000256" key="6">
    <source>
        <dbReference type="ARBA" id="ARBA00022559"/>
    </source>
</evidence>
<comment type="catalytic activity">
    <reaction evidence="18">
        <text>L-lysyl-[collagen] + L-methionyl-[collagen] + H2O2 = [collagen]-L-lysyl-N-S-L-methionyl-[collagen] + 2 H2O + H(+)</text>
        <dbReference type="Rhea" id="RHEA:66020"/>
        <dbReference type="Rhea" id="RHEA-COMP:12751"/>
        <dbReference type="Rhea" id="RHEA-COMP:16949"/>
        <dbReference type="Rhea" id="RHEA-COMP:16951"/>
        <dbReference type="ChEBI" id="CHEBI:15377"/>
        <dbReference type="ChEBI" id="CHEBI:15378"/>
        <dbReference type="ChEBI" id="CHEBI:16044"/>
        <dbReference type="ChEBI" id="CHEBI:16240"/>
        <dbReference type="ChEBI" id="CHEBI:29969"/>
        <dbReference type="ChEBI" id="CHEBI:166867"/>
    </reaction>
    <physiologicalReaction direction="left-to-right" evidence="18">
        <dbReference type="Rhea" id="RHEA:66021"/>
    </physiologicalReaction>
</comment>
<proteinExistence type="inferred from homology"/>
<keyword evidence="5" id="KW-0272">Extracellular matrix</keyword>
<dbReference type="InterPro" id="IPR000372">
    <property type="entry name" value="LRRNT"/>
</dbReference>
<dbReference type="Proteomes" id="UP000230233">
    <property type="component" value="Chromosome X"/>
</dbReference>
<evidence type="ECO:0000256" key="20">
    <source>
        <dbReference type="ARBA" id="ARBA00048887"/>
    </source>
</evidence>
<comment type="cofactor">
    <cofactor evidence="1">
        <name>heme b</name>
        <dbReference type="ChEBI" id="CHEBI:60344"/>
    </cofactor>
</comment>
<dbReference type="GO" id="GO:0046872">
    <property type="term" value="F:metal ion binding"/>
    <property type="evidence" value="ECO:0007669"/>
    <property type="project" value="UniProtKB-KW"/>
</dbReference>
<dbReference type="Pfam" id="PF13855">
    <property type="entry name" value="LRR_8"/>
    <property type="match status" value="1"/>
</dbReference>
<dbReference type="GO" id="GO:0004601">
    <property type="term" value="F:peroxidase activity"/>
    <property type="evidence" value="ECO:0007669"/>
    <property type="project" value="UniProtKB-KW"/>
</dbReference>
<keyword evidence="13" id="KW-0560">Oxidoreductase</keyword>
<dbReference type="SMART" id="SM00369">
    <property type="entry name" value="LRR_TYP"/>
    <property type="match status" value="4"/>
</dbReference>
<evidence type="ECO:0000256" key="19">
    <source>
        <dbReference type="ARBA" id="ARBA00048396"/>
    </source>
</evidence>
<evidence type="ECO:0000256" key="5">
    <source>
        <dbReference type="ARBA" id="ARBA00022530"/>
    </source>
</evidence>
<keyword evidence="28" id="KW-1185">Reference proteome</keyword>
<evidence type="ECO:0000256" key="22">
    <source>
        <dbReference type="ARBA" id="ARBA00061342"/>
    </source>
</evidence>
<dbReference type="FunFam" id="2.60.40.10:FF:001895">
    <property type="entry name" value="PeroXidasiN (Drosophila peroxidase) homolog"/>
    <property type="match status" value="1"/>
</dbReference>
<dbReference type="InterPro" id="IPR003591">
    <property type="entry name" value="Leu-rich_rpt_typical-subtyp"/>
</dbReference>
<dbReference type="Pfam" id="PF03098">
    <property type="entry name" value="An_peroxidase"/>
    <property type="match status" value="1"/>
</dbReference>
<keyword evidence="11" id="KW-0677">Repeat</keyword>
<dbReference type="PROSITE" id="PS50292">
    <property type="entry name" value="PEROXIDASE_3"/>
    <property type="match status" value="1"/>
</dbReference>
<dbReference type="InterPro" id="IPR003598">
    <property type="entry name" value="Ig_sub2"/>
</dbReference>
<dbReference type="SMART" id="SM00408">
    <property type="entry name" value="IGc2"/>
    <property type="match status" value="2"/>
</dbReference>
<feature type="domain" description="Ig-like" evidence="26">
    <location>
        <begin position="352"/>
        <end position="444"/>
    </location>
</feature>
<dbReference type="SUPFAM" id="SSF48726">
    <property type="entry name" value="Immunoglobulin"/>
    <property type="match status" value="2"/>
</dbReference>
<dbReference type="InterPro" id="IPR036179">
    <property type="entry name" value="Ig-like_dom_sf"/>
</dbReference>
<dbReference type="GO" id="GO:0020037">
    <property type="term" value="F:heme binding"/>
    <property type="evidence" value="ECO:0007669"/>
    <property type="project" value="InterPro"/>
</dbReference>
<comment type="catalytic activity">
    <reaction evidence="20">
        <text>L-tyrosyl-[protein] + bromide + H2O2 + H(+) = 3-bromo-L-tyrosyl-[protein] + 2 H2O</text>
        <dbReference type="Rhea" id="RHEA:69360"/>
        <dbReference type="Rhea" id="RHEA-COMP:10136"/>
        <dbReference type="Rhea" id="RHEA-COMP:17686"/>
        <dbReference type="ChEBI" id="CHEBI:15377"/>
        <dbReference type="ChEBI" id="CHEBI:15378"/>
        <dbReference type="ChEBI" id="CHEBI:15858"/>
        <dbReference type="ChEBI" id="CHEBI:16240"/>
        <dbReference type="ChEBI" id="CHEBI:46858"/>
        <dbReference type="ChEBI" id="CHEBI:183512"/>
    </reaction>
    <physiologicalReaction direction="left-to-right" evidence="20">
        <dbReference type="Rhea" id="RHEA:69361"/>
    </physiologicalReaction>
</comment>
<comment type="catalytic activity">
    <reaction evidence="17">
        <text>bromide + H2O2 = hypobromite + H2O</text>
        <dbReference type="Rhea" id="RHEA:66016"/>
        <dbReference type="ChEBI" id="CHEBI:15377"/>
        <dbReference type="ChEBI" id="CHEBI:15858"/>
        <dbReference type="ChEBI" id="CHEBI:16240"/>
        <dbReference type="ChEBI" id="CHEBI:29250"/>
    </reaction>
    <physiologicalReaction direction="left-to-right" evidence="17">
        <dbReference type="Rhea" id="RHEA:66017"/>
    </physiologicalReaction>
</comment>
<reference evidence="28" key="1">
    <citation type="submission" date="2017-10" db="EMBL/GenBank/DDBJ databases">
        <title>Rapid genome shrinkage in a self-fertile nematode reveals novel sperm competition proteins.</title>
        <authorList>
            <person name="Yin D."/>
            <person name="Schwarz E.M."/>
            <person name="Thomas C.G."/>
            <person name="Felde R.L."/>
            <person name="Korf I.F."/>
            <person name="Cutter A.D."/>
            <person name="Schartner C.M."/>
            <person name="Ralston E.J."/>
            <person name="Meyer B.J."/>
            <person name="Haag E.S."/>
        </authorList>
    </citation>
    <scope>NUCLEOTIDE SEQUENCE [LARGE SCALE GENOMIC DNA]</scope>
    <source>
        <strain evidence="28">JU1422</strain>
    </source>
</reference>
<evidence type="ECO:0000256" key="9">
    <source>
        <dbReference type="ARBA" id="ARBA00022723"/>
    </source>
</evidence>
<evidence type="ECO:0000256" key="3">
    <source>
        <dbReference type="ARBA" id="ARBA00009588"/>
    </source>
</evidence>
<dbReference type="Pfam" id="PF07679">
    <property type="entry name" value="I-set"/>
    <property type="match status" value="2"/>
</dbReference>
<evidence type="ECO:0000256" key="17">
    <source>
        <dbReference type="ARBA" id="ARBA00047544"/>
    </source>
</evidence>
<dbReference type="PANTHER" id="PTHR11475">
    <property type="entry name" value="OXIDASE/PEROXIDASE"/>
    <property type="match status" value="1"/>
</dbReference>
<dbReference type="Gene3D" id="1.10.640.10">
    <property type="entry name" value="Haem peroxidase domain superfamily, animal type"/>
    <property type="match status" value="1"/>
</dbReference>
<dbReference type="InterPro" id="IPR013098">
    <property type="entry name" value="Ig_I-set"/>
</dbReference>
<feature type="compositionally biased region" description="Basic residues" evidence="24">
    <location>
        <begin position="1279"/>
        <end position="1289"/>
    </location>
</feature>
<feature type="chain" id="PRO_5013761273" description="Ig-like domain-containing protein" evidence="25">
    <location>
        <begin position="17"/>
        <end position="1335"/>
    </location>
</feature>
<dbReference type="PROSITE" id="PS50835">
    <property type="entry name" value="IG_LIKE"/>
    <property type="match status" value="2"/>
</dbReference>
<dbReference type="Gene3D" id="2.60.40.10">
    <property type="entry name" value="Immunoglobulins"/>
    <property type="match status" value="2"/>
</dbReference>
<comment type="catalytic activity">
    <reaction evidence="21">
        <text>hypobromite + L-tyrosyl-[protein] + H(+) = 3-bromo-L-tyrosyl-[protein] + H2O</text>
        <dbReference type="Rhea" id="RHEA:69356"/>
        <dbReference type="Rhea" id="RHEA-COMP:10136"/>
        <dbReference type="Rhea" id="RHEA-COMP:17686"/>
        <dbReference type="ChEBI" id="CHEBI:15377"/>
        <dbReference type="ChEBI" id="CHEBI:15378"/>
        <dbReference type="ChEBI" id="CHEBI:29250"/>
        <dbReference type="ChEBI" id="CHEBI:46858"/>
        <dbReference type="ChEBI" id="CHEBI:183512"/>
    </reaction>
    <physiologicalReaction direction="left-to-right" evidence="21">
        <dbReference type="Rhea" id="RHEA:69357"/>
    </physiologicalReaction>
</comment>
<dbReference type="InterPro" id="IPR007110">
    <property type="entry name" value="Ig-like_dom"/>
</dbReference>
<accession>A0A2G5SPG0</accession>
<keyword evidence="4" id="KW-0964">Secreted</keyword>
<comment type="caution">
    <text evidence="27">The sequence shown here is derived from an EMBL/GenBank/DDBJ whole genome shotgun (WGS) entry which is preliminary data.</text>
</comment>
<dbReference type="InterPro" id="IPR001611">
    <property type="entry name" value="Leu-rich_rpt"/>
</dbReference>
<evidence type="ECO:0000256" key="16">
    <source>
        <dbReference type="ARBA" id="ARBA00023180"/>
    </source>
</evidence>
<keyword evidence="14 23" id="KW-0408">Iron</keyword>
<dbReference type="SMART" id="SM00409">
    <property type="entry name" value="IG"/>
    <property type="match status" value="2"/>
</dbReference>
<evidence type="ECO:0000256" key="7">
    <source>
        <dbReference type="ARBA" id="ARBA00022614"/>
    </source>
</evidence>
<dbReference type="SMART" id="SM00013">
    <property type="entry name" value="LRRNT"/>
    <property type="match status" value="1"/>
</dbReference>
<name>A0A2G5SPG0_9PELO</name>
<evidence type="ECO:0000256" key="24">
    <source>
        <dbReference type="SAM" id="MobiDB-lite"/>
    </source>
</evidence>
<dbReference type="STRING" id="1611254.A0A2G5SPG0"/>
<evidence type="ECO:0000256" key="25">
    <source>
        <dbReference type="SAM" id="SignalP"/>
    </source>
</evidence>
<evidence type="ECO:0000256" key="11">
    <source>
        <dbReference type="ARBA" id="ARBA00022737"/>
    </source>
</evidence>